<dbReference type="AlphaFoldDB" id="A0AAW2IRE3"/>
<dbReference type="FunFam" id="1.10.510.10:FF:000043">
    <property type="entry name" value="probable serine/threonine-protein kinase At1g54610"/>
    <property type="match status" value="1"/>
</dbReference>
<keyword evidence="2 8" id="KW-0723">Serine/threonine-protein kinase</keyword>
<dbReference type="GO" id="GO:0032968">
    <property type="term" value="P:positive regulation of transcription elongation by RNA polymerase II"/>
    <property type="evidence" value="ECO:0007669"/>
    <property type="project" value="TreeGrafter"/>
</dbReference>
<evidence type="ECO:0000256" key="1">
    <source>
        <dbReference type="ARBA" id="ARBA00006485"/>
    </source>
</evidence>
<organism evidence="11">
    <name type="scientific">Sesamum angustifolium</name>
    <dbReference type="NCBI Taxonomy" id="2727405"/>
    <lineage>
        <taxon>Eukaryota</taxon>
        <taxon>Viridiplantae</taxon>
        <taxon>Streptophyta</taxon>
        <taxon>Embryophyta</taxon>
        <taxon>Tracheophyta</taxon>
        <taxon>Spermatophyta</taxon>
        <taxon>Magnoliopsida</taxon>
        <taxon>eudicotyledons</taxon>
        <taxon>Gunneridae</taxon>
        <taxon>Pentapetalae</taxon>
        <taxon>asterids</taxon>
        <taxon>lamiids</taxon>
        <taxon>Lamiales</taxon>
        <taxon>Pedaliaceae</taxon>
        <taxon>Sesamum</taxon>
    </lineage>
</organism>
<dbReference type="InterPro" id="IPR050108">
    <property type="entry name" value="CDK"/>
</dbReference>
<dbReference type="SMART" id="SM00220">
    <property type="entry name" value="S_TKc"/>
    <property type="match status" value="1"/>
</dbReference>
<dbReference type="InterPro" id="IPR008271">
    <property type="entry name" value="Ser/Thr_kinase_AS"/>
</dbReference>
<reference evidence="11" key="2">
    <citation type="journal article" date="2024" name="Plant">
        <title>Genomic evolution and insights into agronomic trait innovations of Sesamum species.</title>
        <authorList>
            <person name="Miao H."/>
            <person name="Wang L."/>
            <person name="Qu L."/>
            <person name="Liu H."/>
            <person name="Sun Y."/>
            <person name="Le M."/>
            <person name="Wang Q."/>
            <person name="Wei S."/>
            <person name="Zheng Y."/>
            <person name="Lin W."/>
            <person name="Duan Y."/>
            <person name="Cao H."/>
            <person name="Xiong S."/>
            <person name="Wang X."/>
            <person name="Wei L."/>
            <person name="Li C."/>
            <person name="Ma Q."/>
            <person name="Ju M."/>
            <person name="Zhao R."/>
            <person name="Li G."/>
            <person name="Mu C."/>
            <person name="Tian Q."/>
            <person name="Mei H."/>
            <person name="Zhang T."/>
            <person name="Gao T."/>
            <person name="Zhang H."/>
        </authorList>
    </citation>
    <scope>NUCLEOTIDE SEQUENCE</scope>
    <source>
        <strain evidence="11">G01</strain>
    </source>
</reference>
<keyword evidence="6 7" id="KW-0067">ATP-binding</keyword>
<feature type="domain" description="Protein kinase" evidence="10">
    <location>
        <begin position="134"/>
        <end position="418"/>
    </location>
</feature>
<evidence type="ECO:0000256" key="2">
    <source>
        <dbReference type="ARBA" id="ARBA00022527"/>
    </source>
</evidence>
<evidence type="ECO:0000256" key="4">
    <source>
        <dbReference type="ARBA" id="ARBA00022741"/>
    </source>
</evidence>
<proteinExistence type="inferred from homology"/>
<dbReference type="GO" id="GO:0005524">
    <property type="term" value="F:ATP binding"/>
    <property type="evidence" value="ECO:0007669"/>
    <property type="project" value="UniProtKB-UniRule"/>
</dbReference>
<dbReference type="InterPro" id="IPR011009">
    <property type="entry name" value="Kinase-like_dom_sf"/>
</dbReference>
<dbReference type="EMBL" id="JACGWK010001621">
    <property type="protein sequence ID" value="KAL0284999.1"/>
    <property type="molecule type" value="Genomic_DNA"/>
</dbReference>
<dbReference type="PROSITE" id="PS50011">
    <property type="entry name" value="PROTEIN_KINASE_DOM"/>
    <property type="match status" value="1"/>
</dbReference>
<dbReference type="InterPro" id="IPR017441">
    <property type="entry name" value="Protein_kinase_ATP_BS"/>
</dbReference>
<feature type="region of interest" description="Disordered" evidence="9">
    <location>
        <begin position="1"/>
        <end position="56"/>
    </location>
</feature>
<name>A0AAW2IRE3_9LAMI</name>
<dbReference type="GO" id="GO:0005634">
    <property type="term" value="C:nucleus"/>
    <property type="evidence" value="ECO:0007669"/>
    <property type="project" value="TreeGrafter"/>
</dbReference>
<dbReference type="Pfam" id="PF00069">
    <property type="entry name" value="Pkinase"/>
    <property type="match status" value="1"/>
</dbReference>
<comment type="similarity">
    <text evidence="1">Belongs to the protein kinase superfamily. CMGC Ser/Thr protein kinase family. CDC2/CDKX subfamily.</text>
</comment>
<dbReference type="SUPFAM" id="SSF56112">
    <property type="entry name" value="Protein kinase-like (PK-like)"/>
    <property type="match status" value="1"/>
</dbReference>
<feature type="binding site" evidence="7">
    <location>
        <position position="163"/>
    </location>
    <ligand>
        <name>ATP</name>
        <dbReference type="ChEBI" id="CHEBI:30616"/>
    </ligand>
</feature>
<evidence type="ECO:0000256" key="7">
    <source>
        <dbReference type="PROSITE-ProRule" id="PRU10141"/>
    </source>
</evidence>
<evidence type="ECO:0000256" key="9">
    <source>
        <dbReference type="SAM" id="MobiDB-lite"/>
    </source>
</evidence>
<dbReference type="PANTHER" id="PTHR24056">
    <property type="entry name" value="CELL DIVISION PROTEIN KINASE"/>
    <property type="match status" value="1"/>
</dbReference>
<sequence>MGCVCGKPYAIDGGKESPGERLSNKGISDFRASRSVSSRREESYPAKDRLDNGGNEGRVVLIDKQVNGSARLRGENFERKREKAEYTSAVHHPGAGMVPRATEGEQVAAGWPPWLAAVAGEAIKGWVPRRADSFEKLDKIGQGTYSNVYRARDLDEGKIVALKKVRFDNLEPESVRFMAREIHILRRLNHPNVIKLEGLVTSRMSCSLYLVFEYMEHDLAGLASHPGLKFTEPQVKCYMKQLLRGLDHCHSCGILHRDIKGSNLLIDNNGILKIADFGLASFYDPHQSHPLTSRVVTLWYRPPELLLGATYYGTAVDLWSTGCILAELYAGKPIMPGRTEVEQLHKIFKLCGSPSEEYWRKSKLPHATIFKPQQPYKRRVAETFKDFPAPALALIEILLSIDPADRGSAALALKSEFFTTKPHPCDPSSLPKYPTTAKSLMLKGNIMVKWKEGSGDLVDSRRAHLKRTLGVAVYPRPR</sequence>
<dbReference type="CDD" id="cd07840">
    <property type="entry name" value="STKc_CDK9_like"/>
    <property type="match status" value="1"/>
</dbReference>
<evidence type="ECO:0000256" key="5">
    <source>
        <dbReference type="ARBA" id="ARBA00022777"/>
    </source>
</evidence>
<evidence type="ECO:0000259" key="10">
    <source>
        <dbReference type="PROSITE" id="PS50011"/>
    </source>
</evidence>
<dbReference type="PANTHER" id="PTHR24056:SF387">
    <property type="entry name" value="F8L10.9 PROTEIN"/>
    <property type="match status" value="1"/>
</dbReference>
<evidence type="ECO:0000256" key="8">
    <source>
        <dbReference type="RuleBase" id="RU000304"/>
    </source>
</evidence>
<keyword evidence="3" id="KW-0808">Transferase</keyword>
<dbReference type="Gene3D" id="3.30.200.20">
    <property type="entry name" value="Phosphorylase Kinase, domain 1"/>
    <property type="match status" value="1"/>
</dbReference>
<reference evidence="11" key="1">
    <citation type="submission" date="2020-06" db="EMBL/GenBank/DDBJ databases">
        <authorList>
            <person name="Li T."/>
            <person name="Hu X."/>
            <person name="Zhang T."/>
            <person name="Song X."/>
            <person name="Zhang H."/>
            <person name="Dai N."/>
            <person name="Sheng W."/>
            <person name="Hou X."/>
            <person name="Wei L."/>
        </authorList>
    </citation>
    <scope>NUCLEOTIDE SEQUENCE</scope>
    <source>
        <strain evidence="11">G01</strain>
        <tissue evidence="11">Leaf</tissue>
    </source>
</reference>
<dbReference type="FunFam" id="3.30.200.20:FF:000021">
    <property type="entry name" value="probable serine/threonine-protein kinase At1g54610"/>
    <property type="match status" value="1"/>
</dbReference>
<evidence type="ECO:0000313" key="11">
    <source>
        <dbReference type="EMBL" id="KAL0284999.1"/>
    </source>
</evidence>
<dbReference type="PROSITE" id="PS00108">
    <property type="entry name" value="PROTEIN_KINASE_ST"/>
    <property type="match status" value="1"/>
</dbReference>
<dbReference type="PROSITE" id="PS00107">
    <property type="entry name" value="PROTEIN_KINASE_ATP"/>
    <property type="match status" value="1"/>
</dbReference>
<dbReference type="Gene3D" id="1.10.510.10">
    <property type="entry name" value="Transferase(Phosphotransferase) domain 1"/>
    <property type="match status" value="1"/>
</dbReference>
<comment type="caution">
    <text evidence="11">The sequence shown here is derived from an EMBL/GenBank/DDBJ whole genome shotgun (WGS) entry which is preliminary data.</text>
</comment>
<keyword evidence="5 11" id="KW-0418">Kinase</keyword>
<feature type="compositionally biased region" description="Basic and acidic residues" evidence="9">
    <location>
        <begin position="38"/>
        <end position="51"/>
    </location>
</feature>
<feature type="compositionally biased region" description="Basic and acidic residues" evidence="9">
    <location>
        <begin position="13"/>
        <end position="23"/>
    </location>
</feature>
<dbReference type="GO" id="GO:0000307">
    <property type="term" value="C:cyclin-dependent protein kinase holoenzyme complex"/>
    <property type="evidence" value="ECO:0007669"/>
    <property type="project" value="TreeGrafter"/>
</dbReference>
<protein>
    <submittedName>
        <fullName evidence="11">Serine/threonine-protein kinase</fullName>
    </submittedName>
</protein>
<gene>
    <name evidence="11" type="ORF">Sangu_2798300</name>
</gene>
<evidence type="ECO:0000256" key="6">
    <source>
        <dbReference type="ARBA" id="ARBA00022840"/>
    </source>
</evidence>
<keyword evidence="4 7" id="KW-0547">Nucleotide-binding</keyword>
<dbReference type="InterPro" id="IPR000719">
    <property type="entry name" value="Prot_kinase_dom"/>
</dbReference>
<dbReference type="GO" id="GO:0008353">
    <property type="term" value="F:RNA polymerase II CTD heptapeptide repeat kinase activity"/>
    <property type="evidence" value="ECO:0007669"/>
    <property type="project" value="TreeGrafter"/>
</dbReference>
<evidence type="ECO:0000256" key="3">
    <source>
        <dbReference type="ARBA" id="ARBA00022679"/>
    </source>
</evidence>
<accession>A0AAW2IRE3</accession>